<sequence>MDSWEKCEETHLPPKNEFYNKMTESDILRKDYEHAKTVWKTFDIKNLGEYSDLYVKTDVLILTDITEHFRDVCIKTYKLDPA</sequence>
<dbReference type="OrthoDB" id="6417425at2759"/>
<evidence type="ECO:0000313" key="1">
    <source>
        <dbReference type="EMBL" id="GFY59101.1"/>
    </source>
</evidence>
<name>A0A8X7C6D6_9ARAC</name>
<protein>
    <submittedName>
        <fullName evidence="1">Uncharacterized protein</fullName>
    </submittedName>
</protein>
<keyword evidence="2" id="KW-1185">Reference proteome</keyword>
<proteinExistence type="predicted"/>
<organism evidence="1 2">
    <name type="scientific">Trichonephila inaurata madagascariensis</name>
    <dbReference type="NCBI Taxonomy" id="2747483"/>
    <lineage>
        <taxon>Eukaryota</taxon>
        <taxon>Metazoa</taxon>
        <taxon>Ecdysozoa</taxon>
        <taxon>Arthropoda</taxon>
        <taxon>Chelicerata</taxon>
        <taxon>Arachnida</taxon>
        <taxon>Araneae</taxon>
        <taxon>Araneomorphae</taxon>
        <taxon>Entelegynae</taxon>
        <taxon>Araneoidea</taxon>
        <taxon>Nephilidae</taxon>
        <taxon>Trichonephila</taxon>
        <taxon>Trichonephila inaurata</taxon>
    </lineage>
</organism>
<gene>
    <name evidence="1" type="primary">AVEN_108875_1</name>
    <name evidence="1" type="ORF">TNIN_277761</name>
</gene>
<accession>A0A8X7C6D6</accession>
<reference evidence="1" key="1">
    <citation type="submission" date="2020-08" db="EMBL/GenBank/DDBJ databases">
        <title>Multicomponent nature underlies the extraordinary mechanical properties of spider dragline silk.</title>
        <authorList>
            <person name="Kono N."/>
            <person name="Nakamura H."/>
            <person name="Mori M."/>
            <person name="Yoshida Y."/>
            <person name="Ohtoshi R."/>
            <person name="Malay A.D."/>
            <person name="Moran D.A.P."/>
            <person name="Tomita M."/>
            <person name="Numata K."/>
            <person name="Arakawa K."/>
        </authorList>
    </citation>
    <scope>NUCLEOTIDE SEQUENCE</scope>
</reference>
<dbReference type="Proteomes" id="UP000886998">
    <property type="component" value="Unassembled WGS sequence"/>
</dbReference>
<dbReference type="AlphaFoldDB" id="A0A8X7C6D6"/>
<comment type="caution">
    <text evidence="1">The sequence shown here is derived from an EMBL/GenBank/DDBJ whole genome shotgun (WGS) entry which is preliminary data.</text>
</comment>
<dbReference type="EMBL" id="BMAV01012422">
    <property type="protein sequence ID" value="GFY59101.1"/>
    <property type="molecule type" value="Genomic_DNA"/>
</dbReference>
<evidence type="ECO:0000313" key="2">
    <source>
        <dbReference type="Proteomes" id="UP000886998"/>
    </source>
</evidence>